<evidence type="ECO:0000313" key="1">
    <source>
        <dbReference type="EMBL" id="KAL0097324.1"/>
    </source>
</evidence>
<protein>
    <submittedName>
        <fullName evidence="1">Uncharacterized protein</fullName>
    </submittedName>
</protein>
<evidence type="ECO:0000313" key="2">
    <source>
        <dbReference type="Proteomes" id="UP001448207"/>
    </source>
</evidence>
<gene>
    <name evidence="1" type="ORF">J3Q64DRAFT_1693738</name>
</gene>
<comment type="caution">
    <text evidence="1">The sequence shown here is derived from an EMBL/GenBank/DDBJ whole genome shotgun (WGS) entry which is preliminary data.</text>
</comment>
<name>A0ABR3BEP1_PHYBL</name>
<proteinExistence type="predicted"/>
<sequence>MFKVNSASAHFDIVNELLYFSSSVSIIYPELNFQYYDSNVSINSDTDEDNAQDYKSNIDKFENILSGDIYIFAKEEEDYKAEDNKNLLIDINKMFLLNTILPLLRSFANQLSSRASETVEMNIHKLKLLDWQLDKELPEWSLAVIYNDNYNAIISDLFISLNTNFATMTCPYLMPIETITSIMRKDLCF</sequence>
<dbReference type="EMBL" id="JBCLYO010000001">
    <property type="protein sequence ID" value="KAL0097324.1"/>
    <property type="molecule type" value="Genomic_DNA"/>
</dbReference>
<accession>A0ABR3BEP1</accession>
<keyword evidence="2" id="KW-1185">Reference proteome</keyword>
<reference evidence="1 2" key="1">
    <citation type="submission" date="2024-04" db="EMBL/GenBank/DDBJ databases">
        <title>Symmetric and asymmetric DNA N6-adenine methylation regulates different biological responses in Mucorales.</title>
        <authorList>
            <consortium name="Lawrence Berkeley National Laboratory"/>
            <person name="Lax C."/>
            <person name="Mondo S.J."/>
            <person name="Osorio-Concepcion M."/>
            <person name="Muszewska A."/>
            <person name="Corrochano-Luque M."/>
            <person name="Gutierrez G."/>
            <person name="Riley R."/>
            <person name="Lipzen A."/>
            <person name="Guo J."/>
            <person name="Hundley H."/>
            <person name="Amirebrahimi M."/>
            <person name="Ng V."/>
            <person name="Lorenzo-Gutierrez D."/>
            <person name="Binder U."/>
            <person name="Yang J."/>
            <person name="Song Y."/>
            <person name="Canovas D."/>
            <person name="Navarro E."/>
            <person name="Freitag M."/>
            <person name="Gabaldon T."/>
            <person name="Grigoriev I.V."/>
            <person name="Corrochano L.M."/>
            <person name="Nicolas F.E."/>
            <person name="Garre V."/>
        </authorList>
    </citation>
    <scope>NUCLEOTIDE SEQUENCE [LARGE SCALE GENOMIC DNA]</scope>
    <source>
        <strain evidence="1 2">L51</strain>
    </source>
</reference>
<dbReference type="Proteomes" id="UP001448207">
    <property type="component" value="Unassembled WGS sequence"/>
</dbReference>
<organism evidence="1 2">
    <name type="scientific">Phycomyces blakesleeanus</name>
    <dbReference type="NCBI Taxonomy" id="4837"/>
    <lineage>
        <taxon>Eukaryota</taxon>
        <taxon>Fungi</taxon>
        <taxon>Fungi incertae sedis</taxon>
        <taxon>Mucoromycota</taxon>
        <taxon>Mucoromycotina</taxon>
        <taxon>Mucoromycetes</taxon>
        <taxon>Mucorales</taxon>
        <taxon>Phycomycetaceae</taxon>
        <taxon>Phycomyces</taxon>
    </lineage>
</organism>